<dbReference type="Gene3D" id="3.40.50.1000">
    <property type="entry name" value="HAD superfamily/HAD-like"/>
    <property type="match status" value="1"/>
</dbReference>
<dbReference type="GO" id="GO:0006564">
    <property type="term" value="P:L-serine biosynthetic process"/>
    <property type="evidence" value="ECO:0007669"/>
    <property type="project" value="UniProtKB-KW"/>
</dbReference>
<dbReference type="NCBIfam" id="TIGR01488">
    <property type="entry name" value="HAD-SF-IB"/>
    <property type="match status" value="1"/>
</dbReference>
<dbReference type="InterPro" id="IPR036412">
    <property type="entry name" value="HAD-like_sf"/>
</dbReference>
<dbReference type="RefSeq" id="WP_161262407.1">
    <property type="nucleotide sequence ID" value="NZ_JAFBDC010000008.1"/>
</dbReference>
<proteinExistence type="inferred from homology"/>
<dbReference type="OrthoDB" id="9794212at2"/>
<evidence type="ECO:0000313" key="13">
    <source>
        <dbReference type="Proteomes" id="UP000471031"/>
    </source>
</evidence>
<dbReference type="GO" id="GO:0000287">
    <property type="term" value="F:magnesium ion binding"/>
    <property type="evidence" value="ECO:0007669"/>
    <property type="project" value="TreeGrafter"/>
</dbReference>
<dbReference type="SUPFAM" id="SSF56784">
    <property type="entry name" value="HAD-like"/>
    <property type="match status" value="1"/>
</dbReference>
<keyword evidence="8" id="KW-0460">Magnesium</keyword>
<evidence type="ECO:0000256" key="1">
    <source>
        <dbReference type="ARBA" id="ARBA00001946"/>
    </source>
</evidence>
<comment type="cofactor">
    <cofactor evidence="1">
        <name>Mg(2+)</name>
        <dbReference type="ChEBI" id="CHEBI:18420"/>
    </cofactor>
</comment>
<evidence type="ECO:0000256" key="2">
    <source>
        <dbReference type="ARBA" id="ARBA00005135"/>
    </source>
</evidence>
<sequence>MLVFFDVDGTLTTGPNVWEVIYRRLGLWESMGIPIQEAFLNGAIDYREFAAQDAAHFAGAPVEAIEQWISEIPLRPDAAQALEGLQSHGCRIILLSTGLTALTDHLSKKFGAFASIANELEVVDGRLTGRVFVHVSADDIHRDKGAWVRRFCKKYRINAERTAAIGDSVGDIPMFRQVELPILFRSTDSLLDDEPIHQAVPGILQVTSLLEAAQAIIDFVQPSRYWLGWRSNAR</sequence>
<evidence type="ECO:0000256" key="4">
    <source>
        <dbReference type="ARBA" id="ARBA00012640"/>
    </source>
</evidence>
<reference evidence="12 13" key="1">
    <citation type="submission" date="2020-01" db="EMBL/GenBank/DDBJ databases">
        <title>Whole genome sequence of Heliobacterium gestii DSM 11169.</title>
        <authorList>
            <person name="Kyndt J.A."/>
            <person name="Meyer T.E."/>
        </authorList>
    </citation>
    <scope>NUCLEOTIDE SEQUENCE [LARGE SCALE GENOMIC DNA]</scope>
    <source>
        <strain evidence="12 13">DSM 11169</strain>
    </source>
</reference>
<evidence type="ECO:0000313" key="12">
    <source>
        <dbReference type="EMBL" id="MZP43846.1"/>
    </source>
</evidence>
<dbReference type="AlphaFoldDB" id="A0A845LLV4"/>
<evidence type="ECO:0000256" key="11">
    <source>
        <dbReference type="ARBA" id="ARBA00048523"/>
    </source>
</evidence>
<comment type="caution">
    <text evidence="12">The sequence shown here is derived from an EMBL/GenBank/DDBJ whole genome shotgun (WGS) entry which is preliminary data.</text>
</comment>
<evidence type="ECO:0000256" key="9">
    <source>
        <dbReference type="ARBA" id="ARBA00023299"/>
    </source>
</evidence>
<evidence type="ECO:0000256" key="6">
    <source>
        <dbReference type="ARBA" id="ARBA00022723"/>
    </source>
</evidence>
<dbReference type="GO" id="GO:0005737">
    <property type="term" value="C:cytoplasm"/>
    <property type="evidence" value="ECO:0007669"/>
    <property type="project" value="TreeGrafter"/>
</dbReference>
<organism evidence="12 13">
    <name type="scientific">Heliomicrobium gestii</name>
    <name type="common">Heliobacterium gestii</name>
    <dbReference type="NCBI Taxonomy" id="2699"/>
    <lineage>
        <taxon>Bacteria</taxon>
        <taxon>Bacillati</taxon>
        <taxon>Bacillota</taxon>
        <taxon>Clostridia</taxon>
        <taxon>Eubacteriales</taxon>
        <taxon>Heliobacteriaceae</taxon>
        <taxon>Heliomicrobium</taxon>
    </lineage>
</organism>
<dbReference type="EC" id="3.1.3.3" evidence="4"/>
<keyword evidence="9" id="KW-0718">Serine biosynthesis</keyword>
<accession>A0A845LLV4</accession>
<name>A0A845LLV4_HELGE</name>
<dbReference type="InterPro" id="IPR050582">
    <property type="entry name" value="HAD-like_SerB"/>
</dbReference>
<keyword evidence="13" id="KW-1185">Reference proteome</keyword>
<evidence type="ECO:0000256" key="5">
    <source>
        <dbReference type="ARBA" id="ARBA00022605"/>
    </source>
</evidence>
<dbReference type="PANTHER" id="PTHR43344">
    <property type="entry name" value="PHOSPHOSERINE PHOSPHATASE"/>
    <property type="match status" value="1"/>
</dbReference>
<evidence type="ECO:0000256" key="7">
    <source>
        <dbReference type="ARBA" id="ARBA00022801"/>
    </source>
</evidence>
<keyword evidence="5" id="KW-0028">Amino-acid biosynthesis</keyword>
<keyword evidence="6" id="KW-0479">Metal-binding</keyword>
<evidence type="ECO:0000256" key="8">
    <source>
        <dbReference type="ARBA" id="ARBA00022842"/>
    </source>
</evidence>
<keyword evidence="7" id="KW-0378">Hydrolase</keyword>
<dbReference type="Pfam" id="PF12710">
    <property type="entry name" value="HAD"/>
    <property type="match status" value="1"/>
</dbReference>
<comment type="pathway">
    <text evidence="2">Amino-acid biosynthesis; L-serine biosynthesis; L-serine from 3-phospho-D-glycerate: step 3/3.</text>
</comment>
<comment type="catalytic activity">
    <reaction evidence="11">
        <text>O-phospho-D-serine + H2O = D-serine + phosphate</text>
        <dbReference type="Rhea" id="RHEA:24873"/>
        <dbReference type="ChEBI" id="CHEBI:15377"/>
        <dbReference type="ChEBI" id="CHEBI:35247"/>
        <dbReference type="ChEBI" id="CHEBI:43474"/>
        <dbReference type="ChEBI" id="CHEBI:58680"/>
        <dbReference type="EC" id="3.1.3.3"/>
    </reaction>
</comment>
<gene>
    <name evidence="12" type="ORF">GTO89_12445</name>
</gene>
<evidence type="ECO:0000256" key="3">
    <source>
        <dbReference type="ARBA" id="ARBA00009184"/>
    </source>
</evidence>
<protein>
    <recommendedName>
        <fullName evidence="4">phosphoserine phosphatase</fullName>
        <ecNumber evidence="4">3.1.3.3</ecNumber>
    </recommendedName>
</protein>
<dbReference type="Proteomes" id="UP000471031">
    <property type="component" value="Unassembled WGS sequence"/>
</dbReference>
<evidence type="ECO:0000256" key="10">
    <source>
        <dbReference type="ARBA" id="ARBA00048138"/>
    </source>
</evidence>
<comment type="catalytic activity">
    <reaction evidence="10">
        <text>O-phospho-L-serine + H2O = L-serine + phosphate</text>
        <dbReference type="Rhea" id="RHEA:21208"/>
        <dbReference type="ChEBI" id="CHEBI:15377"/>
        <dbReference type="ChEBI" id="CHEBI:33384"/>
        <dbReference type="ChEBI" id="CHEBI:43474"/>
        <dbReference type="ChEBI" id="CHEBI:57524"/>
        <dbReference type="EC" id="3.1.3.3"/>
    </reaction>
</comment>
<dbReference type="PANTHER" id="PTHR43344:SF2">
    <property type="entry name" value="PHOSPHOSERINE PHOSPHATASE"/>
    <property type="match status" value="1"/>
</dbReference>
<dbReference type="GO" id="GO:0036424">
    <property type="term" value="F:L-phosphoserine phosphatase activity"/>
    <property type="evidence" value="ECO:0007669"/>
    <property type="project" value="TreeGrafter"/>
</dbReference>
<dbReference type="EMBL" id="WXEX01000010">
    <property type="protein sequence ID" value="MZP43846.1"/>
    <property type="molecule type" value="Genomic_DNA"/>
</dbReference>
<dbReference type="InterPro" id="IPR023214">
    <property type="entry name" value="HAD_sf"/>
</dbReference>
<comment type="similarity">
    <text evidence="3">Belongs to the HAD-like hydrolase superfamily. SerB family.</text>
</comment>